<keyword evidence="2" id="KW-0175">Coiled coil</keyword>
<organism evidence="5 6">
    <name type="scientific">Acaulospora morrowiae</name>
    <dbReference type="NCBI Taxonomy" id="94023"/>
    <lineage>
        <taxon>Eukaryota</taxon>
        <taxon>Fungi</taxon>
        <taxon>Fungi incertae sedis</taxon>
        <taxon>Mucoromycota</taxon>
        <taxon>Glomeromycotina</taxon>
        <taxon>Glomeromycetes</taxon>
        <taxon>Diversisporales</taxon>
        <taxon>Acaulosporaceae</taxon>
        <taxon>Acaulospora</taxon>
    </lineage>
</organism>
<evidence type="ECO:0000313" key="5">
    <source>
        <dbReference type="EMBL" id="CAG8648640.1"/>
    </source>
</evidence>
<dbReference type="SMART" id="SM00055">
    <property type="entry name" value="FCH"/>
    <property type="match status" value="1"/>
</dbReference>
<dbReference type="InterPro" id="IPR027267">
    <property type="entry name" value="AH/BAR_dom_sf"/>
</dbReference>
<dbReference type="GO" id="GO:0006897">
    <property type="term" value="P:endocytosis"/>
    <property type="evidence" value="ECO:0007669"/>
    <property type="project" value="UniProtKB-KW"/>
</dbReference>
<dbReference type="PROSITE" id="PS51072">
    <property type="entry name" value="MHD"/>
    <property type="match status" value="1"/>
</dbReference>
<dbReference type="SUPFAM" id="SSF103657">
    <property type="entry name" value="BAR/IMD domain-like"/>
    <property type="match status" value="1"/>
</dbReference>
<proteinExistence type="predicted"/>
<dbReference type="PANTHER" id="PTHR23065">
    <property type="entry name" value="PROLINE-SERINE-THREONINE PHOSPHATASE INTERACTING PROTEIN 1"/>
    <property type="match status" value="1"/>
</dbReference>
<dbReference type="Pfam" id="PF00611">
    <property type="entry name" value="FCH"/>
    <property type="match status" value="1"/>
</dbReference>
<feature type="compositionally biased region" description="Polar residues" evidence="3">
    <location>
        <begin position="257"/>
        <end position="289"/>
    </location>
</feature>
<dbReference type="InterPro" id="IPR018808">
    <property type="entry name" value="Muniscin_C"/>
</dbReference>
<reference evidence="5" key="1">
    <citation type="submission" date="2021-06" db="EMBL/GenBank/DDBJ databases">
        <authorList>
            <person name="Kallberg Y."/>
            <person name="Tangrot J."/>
            <person name="Rosling A."/>
        </authorList>
    </citation>
    <scope>NUCLEOTIDE SEQUENCE</scope>
    <source>
        <strain evidence="5">CL551</strain>
    </source>
</reference>
<dbReference type="GO" id="GO:0032185">
    <property type="term" value="P:septin cytoskeleton organization"/>
    <property type="evidence" value="ECO:0007669"/>
    <property type="project" value="TreeGrafter"/>
</dbReference>
<gene>
    <name evidence="5" type="ORF">AMORRO_LOCUS9851</name>
</gene>
<dbReference type="Gene3D" id="1.20.1270.60">
    <property type="entry name" value="Arfaptin homology (AH) domain/BAR domain"/>
    <property type="match status" value="1"/>
</dbReference>
<dbReference type="Proteomes" id="UP000789342">
    <property type="component" value="Unassembled WGS sequence"/>
</dbReference>
<dbReference type="GO" id="GO:0030139">
    <property type="term" value="C:endocytic vesicle"/>
    <property type="evidence" value="ECO:0007669"/>
    <property type="project" value="TreeGrafter"/>
</dbReference>
<keyword evidence="6" id="KW-1185">Reference proteome</keyword>
<dbReference type="InterPro" id="IPR001060">
    <property type="entry name" value="FCH_dom"/>
</dbReference>
<dbReference type="GO" id="GO:0005886">
    <property type="term" value="C:plasma membrane"/>
    <property type="evidence" value="ECO:0007669"/>
    <property type="project" value="TreeGrafter"/>
</dbReference>
<evidence type="ECO:0000256" key="1">
    <source>
        <dbReference type="ARBA" id="ARBA00022583"/>
    </source>
</evidence>
<dbReference type="EMBL" id="CAJVPV010010180">
    <property type="protein sequence ID" value="CAG8648640.1"/>
    <property type="molecule type" value="Genomic_DNA"/>
</dbReference>
<evidence type="ECO:0000313" key="6">
    <source>
        <dbReference type="Proteomes" id="UP000789342"/>
    </source>
</evidence>
<accession>A0A9N9H4P3</accession>
<sequence length="630" mass="70642">NERPKQGLDIVQSRLKGAKALNLEIVEYFKERVAVEDNYVKGLHRLANKTFIADKSNLGTFANVWDKLFNEVNELIDIHSVFIKRIYEEVETPLREKVISDPEWSQLKHYEINLSKLAREYEEKHAKINKKRSKTEKHTGKKAGAHENKLMEIQRALENTCNEWNESWSQFLEKSQAADMSRLMMLKEALVSFETIQAESYQKRVVMTEKTLNEIMDFDTQSEIDSFCSKKSGKEAKRFTQNFSESMFPQRMNVANENDGFRSSSNFQNGSTSLSSTVPVNEGGSSSTPIEPRQLDGISSNESLSDGYISASVTADNKAMTAVTTTTERSLSVSQQDNATLGLSADLPTGSFLSPPQSPMSLDFLSSIHHPRSVSSSGVYPRGLHATISETINVMSKGEDVVKMFVTGEISVSYNFPTVKDHSAPMRIRIKNFEALEKSVLNTSYMRDVPESSGLYDIDTSLLSLSGGAPVAMMKYQLQIDPASKNLLIPLRITPKWKCDPNLTLIMINYQANPECLLSGTLTDFTFIIPVDGKVESAQSNPTGIWNTENQKMYWKADDIDLSAPPEQKRILARFETKEVSKEAPVTVKFVCKGQLFSNISLEIEKANPEIDKFQEVVCQVSSGKFMALP</sequence>
<dbReference type="InterPro" id="IPR028565">
    <property type="entry name" value="MHD"/>
</dbReference>
<feature type="non-terminal residue" evidence="5">
    <location>
        <position position="630"/>
    </location>
</feature>
<dbReference type="OrthoDB" id="27823at2759"/>
<dbReference type="PANTHER" id="PTHR23065:SF54">
    <property type="entry name" value="SUPPRESSOR OF YEAST PROFILIN DELETION"/>
    <property type="match status" value="1"/>
</dbReference>
<protein>
    <submittedName>
        <fullName evidence="5">6042_t:CDS:1</fullName>
    </submittedName>
</protein>
<feature type="region of interest" description="Disordered" evidence="3">
    <location>
        <begin position="257"/>
        <end position="296"/>
    </location>
</feature>
<name>A0A9N9H4P3_9GLOM</name>
<evidence type="ECO:0000256" key="3">
    <source>
        <dbReference type="SAM" id="MobiDB-lite"/>
    </source>
</evidence>
<dbReference type="Pfam" id="PF10291">
    <property type="entry name" value="muHD"/>
    <property type="match status" value="1"/>
</dbReference>
<dbReference type="AlphaFoldDB" id="A0A9N9H4P3"/>
<evidence type="ECO:0000259" key="4">
    <source>
        <dbReference type="PROSITE" id="PS51072"/>
    </source>
</evidence>
<feature type="domain" description="MHD" evidence="4">
    <location>
        <begin position="381"/>
        <end position="629"/>
    </location>
</feature>
<keyword evidence="1" id="KW-0254">Endocytosis</keyword>
<feature type="coiled-coil region" evidence="2">
    <location>
        <begin position="107"/>
        <end position="138"/>
    </location>
</feature>
<comment type="caution">
    <text evidence="5">The sequence shown here is derived from an EMBL/GenBank/DDBJ whole genome shotgun (WGS) entry which is preliminary data.</text>
</comment>
<evidence type="ECO:0000256" key="2">
    <source>
        <dbReference type="SAM" id="Coils"/>
    </source>
</evidence>
<dbReference type="GO" id="GO:0032153">
    <property type="term" value="C:cell division site"/>
    <property type="evidence" value="ECO:0007669"/>
    <property type="project" value="TreeGrafter"/>
</dbReference>